<dbReference type="InterPro" id="IPR005532">
    <property type="entry name" value="SUMF_dom"/>
</dbReference>
<dbReference type="PANTHER" id="PTHR23150:SF19">
    <property type="entry name" value="FORMYLGLYCINE-GENERATING ENZYME"/>
    <property type="match status" value="1"/>
</dbReference>
<dbReference type="KEGG" id="cbae:COR50_18905"/>
<dbReference type="OrthoDB" id="9768004at2"/>
<protein>
    <submittedName>
        <fullName evidence="3">Sulfatase</fullName>
    </submittedName>
</protein>
<keyword evidence="4" id="KW-1185">Reference proteome</keyword>
<evidence type="ECO:0000313" key="4">
    <source>
        <dbReference type="Proteomes" id="UP000220133"/>
    </source>
</evidence>
<organism evidence="3 4">
    <name type="scientific">Chitinophaga caeni</name>
    <dbReference type="NCBI Taxonomy" id="2029983"/>
    <lineage>
        <taxon>Bacteria</taxon>
        <taxon>Pseudomonadati</taxon>
        <taxon>Bacteroidota</taxon>
        <taxon>Chitinophagia</taxon>
        <taxon>Chitinophagales</taxon>
        <taxon>Chitinophagaceae</taxon>
        <taxon>Chitinophaga</taxon>
    </lineage>
</organism>
<feature type="chain" id="PRO_5012719428" evidence="1">
    <location>
        <begin position="19"/>
        <end position="388"/>
    </location>
</feature>
<accession>A0A291QZ01</accession>
<dbReference type="PANTHER" id="PTHR23150">
    <property type="entry name" value="SULFATASE MODIFYING FACTOR 1, 2"/>
    <property type="match status" value="1"/>
</dbReference>
<sequence>MKYNLKILGIACSAAILASCQTGPTKEQQAAAAIYKDSTMCCAIPPRTFAARMHTEVKVSGTGTGLDGMVYIPAGAFEMGTNEMEAYEQERPSHKVRVDAFWMDKTEVTNRQFKKFVDETGYLTVAERMPDWEELKKMLPPGTPKPSDEELQPGSLVFMAPDHKVGQDDISQWWKWVRGANWQHPEGPRSNLEGRWDHPVVQVSWEDAEAYCKWAGKRLPTEAEWEYAARGGLKSKRYAWGDEFLPSGKYYANTFQGSFPYGNEDLDGFDGTAPVMSFPNNNYGLFDMIGNVWEWTADWYDYNSYKKLNNGTIYSNPKGPAHSFNPDDPYAKERVTKGGSFLCADNYCVNYRPSARRGTSYDSGSSNIGFRCVKDDNSASQTQLASNQ</sequence>
<dbReference type="AlphaFoldDB" id="A0A291QZ01"/>
<reference evidence="3 4" key="1">
    <citation type="submission" date="2017-10" db="EMBL/GenBank/DDBJ databases">
        <title>Paenichitinophaga pekingensis gen. nov., sp. nov., isolated from activated sludge.</title>
        <authorList>
            <person name="Jin D."/>
            <person name="Kong X."/>
            <person name="Deng Y."/>
            <person name="Bai Z."/>
        </authorList>
    </citation>
    <scope>NUCLEOTIDE SEQUENCE [LARGE SCALE GENOMIC DNA]</scope>
    <source>
        <strain evidence="3 4">13</strain>
    </source>
</reference>
<feature type="signal peptide" evidence="1">
    <location>
        <begin position="1"/>
        <end position="18"/>
    </location>
</feature>
<dbReference type="Pfam" id="PF03781">
    <property type="entry name" value="FGE-sulfatase"/>
    <property type="match status" value="1"/>
</dbReference>
<gene>
    <name evidence="3" type="ORF">COR50_18905</name>
</gene>
<dbReference type="SUPFAM" id="SSF56436">
    <property type="entry name" value="C-type lectin-like"/>
    <property type="match status" value="1"/>
</dbReference>
<evidence type="ECO:0000256" key="1">
    <source>
        <dbReference type="SAM" id="SignalP"/>
    </source>
</evidence>
<proteinExistence type="predicted"/>
<dbReference type="InterPro" id="IPR051043">
    <property type="entry name" value="Sulfatase_Mod_Factor_Kinase"/>
</dbReference>
<dbReference type="GO" id="GO:0120147">
    <property type="term" value="F:formylglycine-generating oxidase activity"/>
    <property type="evidence" value="ECO:0007669"/>
    <property type="project" value="TreeGrafter"/>
</dbReference>
<dbReference type="Gene3D" id="3.90.1580.10">
    <property type="entry name" value="paralog of FGE (formylglycine-generating enzyme)"/>
    <property type="match status" value="1"/>
</dbReference>
<keyword evidence="1" id="KW-0732">Signal</keyword>
<evidence type="ECO:0000259" key="2">
    <source>
        <dbReference type="Pfam" id="PF03781"/>
    </source>
</evidence>
<dbReference type="Proteomes" id="UP000220133">
    <property type="component" value="Chromosome"/>
</dbReference>
<dbReference type="RefSeq" id="WP_098195441.1">
    <property type="nucleotide sequence ID" value="NZ_CP023777.1"/>
</dbReference>
<evidence type="ECO:0000313" key="3">
    <source>
        <dbReference type="EMBL" id="ATL49073.1"/>
    </source>
</evidence>
<dbReference type="InterPro" id="IPR042095">
    <property type="entry name" value="SUMF_sf"/>
</dbReference>
<dbReference type="EMBL" id="CP023777">
    <property type="protein sequence ID" value="ATL49073.1"/>
    <property type="molecule type" value="Genomic_DNA"/>
</dbReference>
<dbReference type="PROSITE" id="PS51257">
    <property type="entry name" value="PROKAR_LIPOPROTEIN"/>
    <property type="match status" value="1"/>
</dbReference>
<name>A0A291QZ01_9BACT</name>
<dbReference type="InterPro" id="IPR016187">
    <property type="entry name" value="CTDL_fold"/>
</dbReference>
<feature type="domain" description="Sulfatase-modifying factor enzyme-like" evidence="2">
    <location>
        <begin position="67"/>
        <end position="374"/>
    </location>
</feature>